<proteinExistence type="predicted"/>
<reference evidence="2" key="1">
    <citation type="submission" date="2020-11" db="EMBL/GenBank/DDBJ databases">
        <title>Nocardioides sp. CBS4Y-1, whole genome shotgun sequence.</title>
        <authorList>
            <person name="Tuo L."/>
        </authorList>
    </citation>
    <scope>NUCLEOTIDE SEQUENCE</scope>
    <source>
        <strain evidence="2">CBS4Y-1</strain>
    </source>
</reference>
<dbReference type="InterPro" id="IPR011037">
    <property type="entry name" value="Pyrv_Knase-like_insert_dom_sf"/>
</dbReference>
<dbReference type="Proteomes" id="UP000656804">
    <property type="component" value="Unassembled WGS sequence"/>
</dbReference>
<evidence type="ECO:0000313" key="3">
    <source>
        <dbReference type="Proteomes" id="UP000656804"/>
    </source>
</evidence>
<evidence type="ECO:0000259" key="1">
    <source>
        <dbReference type="PROSITE" id="PS51340"/>
    </source>
</evidence>
<gene>
    <name evidence="2" type="ORF">ISG29_05880</name>
</gene>
<dbReference type="RefSeq" id="WP_194502460.1">
    <property type="nucleotide sequence ID" value="NZ_JADIVZ010000002.1"/>
</dbReference>
<dbReference type="AlphaFoldDB" id="A0A930YC80"/>
<dbReference type="Gene3D" id="2.40.33.20">
    <property type="entry name" value="PK beta-barrel domain-like"/>
    <property type="match status" value="1"/>
</dbReference>
<dbReference type="SUPFAM" id="SSF50800">
    <property type="entry name" value="PK beta-barrel domain-like"/>
    <property type="match status" value="1"/>
</dbReference>
<dbReference type="EMBL" id="JADIVZ010000002">
    <property type="protein sequence ID" value="MBF4161214.1"/>
    <property type="molecule type" value="Genomic_DNA"/>
</dbReference>
<feature type="domain" description="MOSC" evidence="1">
    <location>
        <begin position="90"/>
        <end position="238"/>
    </location>
</feature>
<dbReference type="PROSITE" id="PS51340">
    <property type="entry name" value="MOSC"/>
    <property type="match status" value="1"/>
</dbReference>
<accession>A0A930YC80</accession>
<keyword evidence="3" id="KW-1185">Reference proteome</keyword>
<sequence>MPSIRLDGAGVSGDRRWCLVDAARRQVLRTVSHPRLMALDVLAEGPDDALVVRGPGGERAEATPRPTGAILTCDYWGRPVELRLCEHPVVDLAARLLDRPPRALALALAPPAAVVYGGGVHLVATATLAALSARLGAPVDPARTRASVVVDAGPEPWIEEGWVGREVALGEARVRVLTATPRCAVLDLEPGSGRRDLPVLRALADCRGNPDGMGPRLGVDGEVSRPGDVRPGDVVVVH</sequence>
<dbReference type="Pfam" id="PF03473">
    <property type="entry name" value="MOSC"/>
    <property type="match status" value="1"/>
</dbReference>
<dbReference type="GO" id="GO:0030151">
    <property type="term" value="F:molybdenum ion binding"/>
    <property type="evidence" value="ECO:0007669"/>
    <property type="project" value="InterPro"/>
</dbReference>
<dbReference type="SUPFAM" id="SSF141673">
    <property type="entry name" value="MOSC N-terminal domain-like"/>
    <property type="match status" value="1"/>
</dbReference>
<organism evidence="2 3">
    <name type="scientific">Nocardioides acrostichi</name>
    <dbReference type="NCBI Taxonomy" id="2784339"/>
    <lineage>
        <taxon>Bacteria</taxon>
        <taxon>Bacillati</taxon>
        <taxon>Actinomycetota</taxon>
        <taxon>Actinomycetes</taxon>
        <taxon>Propionibacteriales</taxon>
        <taxon>Nocardioidaceae</taxon>
        <taxon>Nocardioides</taxon>
    </lineage>
</organism>
<dbReference type="InterPro" id="IPR005302">
    <property type="entry name" value="MoCF_Sase_C"/>
</dbReference>
<protein>
    <submittedName>
        <fullName evidence="2">MOSC domain-containing protein</fullName>
    </submittedName>
</protein>
<evidence type="ECO:0000313" key="2">
    <source>
        <dbReference type="EMBL" id="MBF4161214.1"/>
    </source>
</evidence>
<name>A0A930YC80_9ACTN</name>
<comment type="caution">
    <text evidence="2">The sequence shown here is derived from an EMBL/GenBank/DDBJ whole genome shotgun (WGS) entry which is preliminary data.</text>
</comment>
<dbReference type="GO" id="GO:0003824">
    <property type="term" value="F:catalytic activity"/>
    <property type="evidence" value="ECO:0007669"/>
    <property type="project" value="InterPro"/>
</dbReference>
<dbReference type="GO" id="GO:0030170">
    <property type="term" value="F:pyridoxal phosphate binding"/>
    <property type="evidence" value="ECO:0007669"/>
    <property type="project" value="InterPro"/>
</dbReference>